<name>A0A645ACL9_9ZZZZ</name>
<evidence type="ECO:0000259" key="1">
    <source>
        <dbReference type="PROSITE" id="PS51379"/>
    </source>
</evidence>
<dbReference type="Gene3D" id="3.30.70.20">
    <property type="match status" value="1"/>
</dbReference>
<dbReference type="SUPFAM" id="SSF54862">
    <property type="entry name" value="4Fe-4S ferredoxins"/>
    <property type="match status" value="1"/>
</dbReference>
<proteinExistence type="predicted"/>
<feature type="domain" description="4Fe-4S ferredoxin-type" evidence="1">
    <location>
        <begin position="34"/>
        <end position="63"/>
    </location>
</feature>
<dbReference type="Pfam" id="PF13237">
    <property type="entry name" value="Fer4_10"/>
    <property type="match status" value="1"/>
</dbReference>
<dbReference type="EMBL" id="VSSQ01013187">
    <property type="protein sequence ID" value="MPM50929.1"/>
    <property type="molecule type" value="Genomic_DNA"/>
</dbReference>
<protein>
    <recommendedName>
        <fullName evidence="1">4Fe-4S ferredoxin-type domain-containing protein</fullName>
    </recommendedName>
</protein>
<dbReference type="InterPro" id="IPR017896">
    <property type="entry name" value="4Fe4S_Fe-S-bd"/>
</dbReference>
<dbReference type="PROSITE" id="PS51379">
    <property type="entry name" value="4FE4S_FER_2"/>
    <property type="match status" value="2"/>
</dbReference>
<gene>
    <name evidence="2" type="ORF">SDC9_97675</name>
</gene>
<dbReference type="PROSITE" id="PS00198">
    <property type="entry name" value="4FE4S_FER_1"/>
    <property type="match status" value="1"/>
</dbReference>
<sequence>MRKILIDCREQIPCDPCRHACPSGAIIIEGDITNLPETFPEKCTGCGLCVAACPGQACFLVDDAFAEGRASVDFPYEYLPLPEKGMTVSARDNEGSTVCDAVVEDVILRKSALGTAVVRVSVPKEFAYQVRGMKPLRSVKKQVF</sequence>
<comment type="caution">
    <text evidence="2">The sequence shown here is derived from an EMBL/GenBank/DDBJ whole genome shotgun (WGS) entry which is preliminary data.</text>
</comment>
<accession>A0A645ACL9</accession>
<reference evidence="2" key="1">
    <citation type="submission" date="2019-08" db="EMBL/GenBank/DDBJ databases">
        <authorList>
            <person name="Kucharzyk K."/>
            <person name="Murdoch R.W."/>
            <person name="Higgins S."/>
            <person name="Loffler F."/>
        </authorList>
    </citation>
    <scope>NUCLEOTIDE SEQUENCE</scope>
</reference>
<evidence type="ECO:0000313" key="2">
    <source>
        <dbReference type="EMBL" id="MPM50929.1"/>
    </source>
</evidence>
<dbReference type="InterPro" id="IPR017900">
    <property type="entry name" value="4Fe4S_Fe_S_CS"/>
</dbReference>
<organism evidence="2">
    <name type="scientific">bioreactor metagenome</name>
    <dbReference type="NCBI Taxonomy" id="1076179"/>
    <lineage>
        <taxon>unclassified sequences</taxon>
        <taxon>metagenomes</taxon>
        <taxon>ecological metagenomes</taxon>
    </lineage>
</organism>
<feature type="domain" description="4Fe-4S ferredoxin-type" evidence="1">
    <location>
        <begin position="2"/>
        <end position="31"/>
    </location>
</feature>
<dbReference type="AlphaFoldDB" id="A0A645ACL9"/>